<keyword evidence="3" id="KW-0479">Metal-binding</keyword>
<evidence type="ECO:0000256" key="1">
    <source>
        <dbReference type="ARBA" id="ARBA00004123"/>
    </source>
</evidence>
<comment type="subcellular location">
    <subcellularLocation>
        <location evidence="1">Nucleus</location>
    </subcellularLocation>
</comment>
<dbReference type="PANTHER" id="PTHR31675:SF8">
    <property type="entry name" value="AXIAL REGULATOR YABBY 4"/>
    <property type="match status" value="1"/>
</dbReference>
<keyword evidence="6" id="KW-0539">Nucleus</keyword>
<dbReference type="GO" id="GO:0008270">
    <property type="term" value="F:zinc ion binding"/>
    <property type="evidence" value="ECO:0007669"/>
    <property type="project" value="UniProtKB-KW"/>
</dbReference>
<dbReference type="Gramene" id="RZC81157">
    <property type="protein sequence ID" value="RZC81157"/>
    <property type="gene ID" value="C5167_043728"/>
</dbReference>
<dbReference type="SUPFAM" id="SSF47095">
    <property type="entry name" value="HMG-box"/>
    <property type="match status" value="1"/>
</dbReference>
<reference evidence="9 10" key="1">
    <citation type="journal article" date="2018" name="Science">
        <title>The opium poppy genome and morphinan production.</title>
        <authorList>
            <person name="Guo L."/>
            <person name="Winzer T."/>
            <person name="Yang X."/>
            <person name="Li Y."/>
            <person name="Ning Z."/>
            <person name="He Z."/>
            <person name="Teodor R."/>
            <person name="Lu Y."/>
            <person name="Bowser T.A."/>
            <person name="Graham I.A."/>
            <person name="Ye K."/>
        </authorList>
    </citation>
    <scope>NUCLEOTIDE SEQUENCE [LARGE SCALE GENOMIC DNA]</scope>
    <source>
        <strain evidence="10">cv. HN1</strain>
        <tissue evidence="9">Leaves</tissue>
    </source>
</reference>
<dbReference type="Proteomes" id="UP000316621">
    <property type="component" value="Chromosome 10"/>
</dbReference>
<dbReference type="GO" id="GO:0045165">
    <property type="term" value="P:cell fate commitment"/>
    <property type="evidence" value="ECO:0007669"/>
    <property type="project" value="TreeGrafter"/>
</dbReference>
<evidence type="ECO:0008006" key="11">
    <source>
        <dbReference type="Google" id="ProtNLM"/>
    </source>
</evidence>
<keyword evidence="10" id="KW-1185">Reference proteome</keyword>
<feature type="domain" description="YABBY N-terminal" evidence="8">
    <location>
        <begin position="10"/>
        <end position="62"/>
    </location>
</feature>
<dbReference type="GO" id="GO:0048481">
    <property type="term" value="P:plant ovule development"/>
    <property type="evidence" value="ECO:0007669"/>
    <property type="project" value="TreeGrafter"/>
</dbReference>
<dbReference type="InterPro" id="IPR006780">
    <property type="entry name" value="YABBY"/>
</dbReference>
<evidence type="ECO:0000256" key="2">
    <source>
        <dbReference type="ARBA" id="ARBA00010325"/>
    </source>
</evidence>
<evidence type="ECO:0000259" key="7">
    <source>
        <dbReference type="Pfam" id="PF04690"/>
    </source>
</evidence>
<dbReference type="EMBL" id="CM010724">
    <property type="protein sequence ID" value="RZC81157.1"/>
    <property type="molecule type" value="Genomic_DNA"/>
</dbReference>
<organism evidence="9 10">
    <name type="scientific">Papaver somniferum</name>
    <name type="common">Opium poppy</name>
    <dbReference type="NCBI Taxonomy" id="3469"/>
    <lineage>
        <taxon>Eukaryota</taxon>
        <taxon>Viridiplantae</taxon>
        <taxon>Streptophyta</taxon>
        <taxon>Embryophyta</taxon>
        <taxon>Tracheophyta</taxon>
        <taxon>Spermatophyta</taxon>
        <taxon>Magnoliopsida</taxon>
        <taxon>Ranunculales</taxon>
        <taxon>Papaveraceae</taxon>
        <taxon>Papaveroideae</taxon>
        <taxon>Papaver</taxon>
    </lineage>
</organism>
<dbReference type="OMA" id="KFCATIL"/>
<dbReference type="InterPro" id="IPR056776">
    <property type="entry name" value="YABBY_N"/>
</dbReference>
<gene>
    <name evidence="9" type="ORF">C5167_043728</name>
</gene>
<feature type="domain" description="YABBY protein C-terminal" evidence="7">
    <location>
        <begin position="102"/>
        <end position="165"/>
    </location>
</feature>
<dbReference type="Pfam" id="PF04690">
    <property type="entry name" value="YABBY"/>
    <property type="match status" value="1"/>
</dbReference>
<evidence type="ECO:0000313" key="10">
    <source>
        <dbReference type="Proteomes" id="UP000316621"/>
    </source>
</evidence>
<dbReference type="PANTHER" id="PTHR31675">
    <property type="entry name" value="PROTEIN YABBY 6-RELATED"/>
    <property type="match status" value="1"/>
</dbReference>
<evidence type="ECO:0000256" key="5">
    <source>
        <dbReference type="ARBA" id="ARBA00022833"/>
    </source>
</evidence>
<dbReference type="AlphaFoldDB" id="A0A4Y7L873"/>
<dbReference type="Pfam" id="PF24868">
    <property type="entry name" value="YABBY_N"/>
    <property type="match status" value="1"/>
</dbReference>
<dbReference type="InterPro" id="IPR056775">
    <property type="entry name" value="YABBY_C"/>
</dbReference>
<dbReference type="InterPro" id="IPR036910">
    <property type="entry name" value="HMG_box_dom_sf"/>
</dbReference>
<proteinExistence type="inferred from homology"/>
<dbReference type="CDD" id="cd00084">
    <property type="entry name" value="HMG-box_SF"/>
    <property type="match status" value="1"/>
</dbReference>
<evidence type="ECO:0000259" key="8">
    <source>
        <dbReference type="Pfam" id="PF24868"/>
    </source>
</evidence>
<keyword evidence="4" id="KW-0863">Zinc-finger</keyword>
<protein>
    <recommendedName>
        <fullName evidence="11">Axial regulator YABBY 4</fullName>
    </recommendedName>
</protein>
<sequence>MSACNNLLELQEKICYVQCGFCNTILLVSVPCSSLSKVVTVRCGHCTCLLSVNMMRASFVPLQFLTSIDDEQKQEVRHEDMELQKAPEKQSPPLLVLCENDEEEENLPTPIINKPPEKRQRAPSAYNRFIKEEIQRLKVVEPNMTHKEAFSTAAKNWAHFPRLQHRENGESCSAFGRENVTTNSDVYEVDALHAQDKGFHGRTTIPWSQSAWTENHFGYSNQS</sequence>
<dbReference type="GO" id="GO:0005634">
    <property type="term" value="C:nucleus"/>
    <property type="evidence" value="ECO:0007669"/>
    <property type="project" value="UniProtKB-SubCell"/>
</dbReference>
<name>A0A4Y7L873_PAPSO</name>
<comment type="similarity">
    <text evidence="2">Belongs to the YABBY family.</text>
</comment>
<keyword evidence="5" id="KW-0862">Zinc</keyword>
<evidence type="ECO:0000256" key="6">
    <source>
        <dbReference type="ARBA" id="ARBA00023242"/>
    </source>
</evidence>
<evidence type="ECO:0000256" key="4">
    <source>
        <dbReference type="ARBA" id="ARBA00022771"/>
    </source>
</evidence>
<dbReference type="GO" id="GO:0009944">
    <property type="term" value="P:polarity specification of adaxial/abaxial axis"/>
    <property type="evidence" value="ECO:0007669"/>
    <property type="project" value="TreeGrafter"/>
</dbReference>
<evidence type="ECO:0000256" key="3">
    <source>
        <dbReference type="ARBA" id="ARBA00022723"/>
    </source>
</evidence>
<accession>A0A4Y7L873</accession>
<dbReference type="Gene3D" id="1.10.30.10">
    <property type="entry name" value="High mobility group box domain"/>
    <property type="match status" value="1"/>
</dbReference>
<dbReference type="OrthoDB" id="667577at2759"/>
<evidence type="ECO:0000313" key="9">
    <source>
        <dbReference type="EMBL" id="RZC81157.1"/>
    </source>
</evidence>